<dbReference type="PRINTS" id="PR00368">
    <property type="entry name" value="FADPNR"/>
</dbReference>
<dbReference type="PANTHER" id="PTHR43735">
    <property type="entry name" value="APOPTOSIS-INDUCING FACTOR 1"/>
    <property type="match status" value="1"/>
</dbReference>
<dbReference type="InterPro" id="IPR023753">
    <property type="entry name" value="FAD/NAD-binding_dom"/>
</dbReference>
<dbReference type="Proteomes" id="UP000027265">
    <property type="component" value="Unassembled WGS sequence"/>
</dbReference>
<proteinExistence type="predicted"/>
<dbReference type="PRINTS" id="PR00411">
    <property type="entry name" value="PNDRDTASEI"/>
</dbReference>
<dbReference type="GO" id="GO:0005737">
    <property type="term" value="C:cytoplasm"/>
    <property type="evidence" value="ECO:0007669"/>
    <property type="project" value="TreeGrafter"/>
</dbReference>
<evidence type="ECO:0000313" key="2">
    <source>
        <dbReference type="EMBL" id="KDQ58130.1"/>
    </source>
</evidence>
<feature type="domain" description="FAD/NAD(P)-binding" evidence="1">
    <location>
        <begin position="11"/>
        <end position="320"/>
    </location>
</feature>
<name>A0A067PW77_9AGAM</name>
<evidence type="ECO:0000259" key="1">
    <source>
        <dbReference type="Pfam" id="PF07992"/>
    </source>
</evidence>
<dbReference type="AlphaFoldDB" id="A0A067PW77"/>
<dbReference type="OrthoDB" id="202203at2759"/>
<dbReference type="GO" id="GO:0050660">
    <property type="term" value="F:flavin adenine dinucleotide binding"/>
    <property type="evidence" value="ECO:0007669"/>
    <property type="project" value="TreeGrafter"/>
</dbReference>
<organism evidence="2 3">
    <name type="scientific">Jaapia argillacea MUCL 33604</name>
    <dbReference type="NCBI Taxonomy" id="933084"/>
    <lineage>
        <taxon>Eukaryota</taxon>
        <taxon>Fungi</taxon>
        <taxon>Dikarya</taxon>
        <taxon>Basidiomycota</taxon>
        <taxon>Agaricomycotina</taxon>
        <taxon>Agaricomycetes</taxon>
        <taxon>Agaricomycetidae</taxon>
        <taxon>Jaapiales</taxon>
        <taxon>Jaapiaceae</taxon>
        <taxon>Jaapia</taxon>
    </lineage>
</organism>
<gene>
    <name evidence="2" type="ORF">JAAARDRAFT_129299</name>
</gene>
<reference evidence="3" key="1">
    <citation type="journal article" date="2014" name="Proc. Natl. Acad. Sci. U.S.A.">
        <title>Extensive sampling of basidiomycete genomes demonstrates inadequacy of the white-rot/brown-rot paradigm for wood decay fungi.</title>
        <authorList>
            <person name="Riley R."/>
            <person name="Salamov A.A."/>
            <person name="Brown D.W."/>
            <person name="Nagy L.G."/>
            <person name="Floudas D."/>
            <person name="Held B.W."/>
            <person name="Levasseur A."/>
            <person name="Lombard V."/>
            <person name="Morin E."/>
            <person name="Otillar R."/>
            <person name="Lindquist E.A."/>
            <person name="Sun H."/>
            <person name="LaButti K.M."/>
            <person name="Schmutz J."/>
            <person name="Jabbour D."/>
            <person name="Luo H."/>
            <person name="Baker S.E."/>
            <person name="Pisabarro A.G."/>
            <person name="Walton J.D."/>
            <person name="Blanchette R.A."/>
            <person name="Henrissat B."/>
            <person name="Martin F."/>
            <person name="Cullen D."/>
            <person name="Hibbett D.S."/>
            <person name="Grigoriev I.V."/>
        </authorList>
    </citation>
    <scope>NUCLEOTIDE SEQUENCE [LARGE SCALE GENOMIC DNA]</scope>
    <source>
        <strain evidence="3">MUCL 33604</strain>
    </source>
</reference>
<dbReference type="GO" id="GO:0004174">
    <property type="term" value="F:electron-transferring-flavoprotein dehydrogenase activity"/>
    <property type="evidence" value="ECO:0007669"/>
    <property type="project" value="TreeGrafter"/>
</dbReference>
<protein>
    <recommendedName>
        <fullName evidence="1">FAD/NAD(P)-binding domain-containing protein</fullName>
    </recommendedName>
</protein>
<dbReference type="HOGENOM" id="CLU_019845_0_1_1"/>
<dbReference type="PANTHER" id="PTHR43735:SF11">
    <property type="entry name" value="HYPOTHETICAL OXIDOREDUCTASE (EUROFUNG)"/>
    <property type="match status" value="1"/>
</dbReference>
<dbReference type="STRING" id="933084.A0A067PW77"/>
<dbReference type="EMBL" id="KL197718">
    <property type="protein sequence ID" value="KDQ58130.1"/>
    <property type="molecule type" value="Genomic_DNA"/>
</dbReference>
<keyword evidence="3" id="KW-1185">Reference proteome</keyword>
<evidence type="ECO:0000313" key="3">
    <source>
        <dbReference type="Proteomes" id="UP000027265"/>
    </source>
</evidence>
<dbReference type="Pfam" id="PF07992">
    <property type="entry name" value="Pyr_redox_2"/>
    <property type="match status" value="1"/>
</dbReference>
<sequence>MGSISPSTKPNIVVVGGSYVGLKAVELLSHAFSSTHQTILLEKNTHFQHLFAFPRYAILPNHEHMAFVPYDNAFHSSPPGSVVHVRGKVTEVLPDNTIKYTGVVGEGQAKEELIPFEYLVLATGTKLPPPGTLHTEDKVSGIEYFREHQRRVKDAKKIVVVGGGAVGVQMATDIADLYPPSTSGKHVTLIQSRNQLMPTFHPAIHPLLMTRLEELGVEVILGERVKVPEGGFPVDKGEFEVEVGSGRKVGADFVIICTGQIPLSSPVLSLSPDLVSSKTGRILVKPSLQTASSSHPNIFAIGDVAETGGPKQARPGFKQAEIVVENIKRLEGVKEENGEVEVDLVKYDPDPAGIHLTLGMKRNILFRNPASSDGEPSITVKDDGVEDMGVSRVWAMRAPGVTNYRL</sequence>
<dbReference type="InterPro" id="IPR036188">
    <property type="entry name" value="FAD/NAD-bd_sf"/>
</dbReference>
<accession>A0A067PW77</accession>
<dbReference type="Gene3D" id="3.50.50.100">
    <property type="match status" value="1"/>
</dbReference>
<dbReference type="InParanoid" id="A0A067PW77"/>
<dbReference type="SUPFAM" id="SSF51905">
    <property type="entry name" value="FAD/NAD(P)-binding domain"/>
    <property type="match status" value="1"/>
</dbReference>